<dbReference type="InterPro" id="IPR036086">
    <property type="entry name" value="ParB/Sulfiredoxin_sf"/>
</dbReference>
<evidence type="ECO:0000313" key="6">
    <source>
        <dbReference type="Proteomes" id="UP001470809"/>
    </source>
</evidence>
<feature type="domain" description="ParB-like N-terminal" evidence="4">
    <location>
        <begin position="13"/>
        <end position="114"/>
    </location>
</feature>
<organism evidence="5 6">
    <name type="scientific">Yoonia rhodophyticola</name>
    <dbReference type="NCBI Taxonomy" id="3137370"/>
    <lineage>
        <taxon>Bacteria</taxon>
        <taxon>Pseudomonadati</taxon>
        <taxon>Pseudomonadota</taxon>
        <taxon>Alphaproteobacteria</taxon>
        <taxon>Rhodobacterales</taxon>
        <taxon>Paracoccaceae</taxon>
        <taxon>Yoonia</taxon>
    </lineage>
</organism>
<protein>
    <submittedName>
        <fullName evidence="5">ParB/RepB/Spo0J family partition protein</fullName>
    </submittedName>
</protein>
<dbReference type="GO" id="GO:0007059">
    <property type="term" value="P:chromosome segregation"/>
    <property type="evidence" value="ECO:0007669"/>
    <property type="project" value="TreeGrafter"/>
</dbReference>
<evidence type="ECO:0000259" key="4">
    <source>
        <dbReference type="SMART" id="SM00470"/>
    </source>
</evidence>
<dbReference type="PANTHER" id="PTHR33375">
    <property type="entry name" value="CHROMOSOME-PARTITIONING PROTEIN PARB-RELATED"/>
    <property type="match status" value="1"/>
</dbReference>
<dbReference type="AlphaFoldDB" id="A0AAN0MBS5"/>
<feature type="region of interest" description="Disordered" evidence="3">
    <location>
        <begin position="632"/>
        <end position="687"/>
    </location>
</feature>
<dbReference type="InterPro" id="IPR050336">
    <property type="entry name" value="Chromosome_partition/occlusion"/>
</dbReference>
<comment type="similarity">
    <text evidence="1">Belongs to the ParB family.</text>
</comment>
<reference evidence="6" key="1">
    <citation type="submission" date="2024-04" db="EMBL/GenBank/DDBJ databases">
        <title>Phylogenomic analyses of a clade within the roseobacter group suggest taxonomic reassignments of species of the genera Aestuariivita, Citreicella, Loktanella, Nautella, Pelagibaca, Ruegeria, Thalassobius, Thiobacimonas and Tropicibacter, and the proposal o.</title>
        <authorList>
            <person name="Jeon C.O."/>
        </authorList>
    </citation>
    <scope>NUCLEOTIDE SEQUENCE [LARGE SCALE GENOMIC DNA]</scope>
    <source>
        <strain evidence="6">SS1-5</strain>
    </source>
</reference>
<sequence length="687" mass="75446">MTKQQKITLSASRDIPFNKLLLSQSNVRHIKAGVSIEELAEDIARRTLLASLTVRPVLDETGTETGMFEIPAGGRRYRALELLVKQKRLNRTAPVPCIIRTDGLAEEDSLAENIQRAPLHPLDQFRAFQAMREKGKSEEEIAAAFFVSASIVKQRLKLAAVAPSLLDAYAEEEMTLDQLMAFTVNPDHERQEQVWESLQRHYSKQPYEIRRMLTEGAVRASDRRAQYVGLDPYVDAGGAILRDLFQTDDGGWLQDAGLLDLMVAEKLREDAATVQAEGWHWVEVDTDFPYGHTYGMRRMAGEVEPMTDEEAATYDALKTEFEKLEADHADAEELPDEVDARLGEIETAMETLQDRPVRFEEEALAIAGAFVSIDSSGRLRVERGYVRPEDEPALPSDDQSDGDTADADVDDTDIDPETGAPHDEENEDDGIKPLSDRLVTELTAHRTLALRDALAGDPNIAFVAALHVLTLKLFYRYGVNSCIEIDPRSAAFSAQAPGLADTPSAQAIEARSENWAKHLPKAPEDLWDVLIDFDSDTRQALFAHCVSLTLNAAHEAYNRRPGALAHADILATALRLDMAAVGWTPTAEAYLSRVTKAQILEAVREAKGDDAADRIAGLKKPEMVTAAEELLNGTGWLPEPLRTQSDSATAPEADQPAAAKTGTHGPIDAADMPDAKDAPQVDSVAAE</sequence>
<dbReference type="Gene3D" id="1.10.10.2830">
    <property type="match status" value="1"/>
</dbReference>
<evidence type="ECO:0000313" key="5">
    <source>
        <dbReference type="EMBL" id="WZU66773.1"/>
    </source>
</evidence>
<dbReference type="GO" id="GO:0005694">
    <property type="term" value="C:chromosome"/>
    <property type="evidence" value="ECO:0007669"/>
    <property type="project" value="TreeGrafter"/>
</dbReference>
<evidence type="ECO:0000256" key="1">
    <source>
        <dbReference type="ARBA" id="ARBA00006295"/>
    </source>
</evidence>
<keyword evidence="2" id="KW-0175">Coiled coil</keyword>
<feature type="region of interest" description="Disordered" evidence="3">
    <location>
        <begin position="385"/>
        <end position="434"/>
    </location>
</feature>
<dbReference type="FunFam" id="3.90.1530.30:FF:000002">
    <property type="entry name" value="Chromosome partitioning protein ParB"/>
    <property type="match status" value="1"/>
</dbReference>
<dbReference type="KEGG" id="yrh:AABB31_17440"/>
<dbReference type="Gene3D" id="3.90.1530.30">
    <property type="match status" value="1"/>
</dbReference>
<dbReference type="InterPro" id="IPR003115">
    <property type="entry name" value="ParB_N"/>
</dbReference>
<dbReference type="FunFam" id="1.10.10.2830:FF:000001">
    <property type="entry name" value="Chromosome partitioning protein ParB"/>
    <property type="match status" value="1"/>
</dbReference>
<evidence type="ECO:0000256" key="2">
    <source>
        <dbReference type="SAM" id="Coils"/>
    </source>
</evidence>
<proteinExistence type="inferred from homology"/>
<dbReference type="Proteomes" id="UP001470809">
    <property type="component" value="Chromosome"/>
</dbReference>
<feature type="compositionally biased region" description="Low complexity" evidence="3">
    <location>
        <begin position="648"/>
        <end position="659"/>
    </location>
</feature>
<dbReference type="Pfam" id="PF02195">
    <property type="entry name" value="ParB_N"/>
    <property type="match status" value="1"/>
</dbReference>
<dbReference type="PANTHER" id="PTHR33375:SF7">
    <property type="entry name" value="CHROMOSOME 2-PARTITIONING PROTEIN PARB-RELATED"/>
    <property type="match status" value="1"/>
</dbReference>
<feature type="compositionally biased region" description="Acidic residues" evidence="3">
    <location>
        <begin position="398"/>
        <end position="416"/>
    </location>
</feature>
<feature type="coiled-coil region" evidence="2">
    <location>
        <begin position="307"/>
        <end position="334"/>
    </location>
</feature>
<dbReference type="SUPFAM" id="SSF109709">
    <property type="entry name" value="KorB DNA-binding domain-like"/>
    <property type="match status" value="1"/>
</dbReference>
<dbReference type="SUPFAM" id="SSF110849">
    <property type="entry name" value="ParB/Sulfiredoxin"/>
    <property type="match status" value="1"/>
</dbReference>
<gene>
    <name evidence="5" type="ORF">AABB31_17440</name>
</gene>
<dbReference type="SMART" id="SM00470">
    <property type="entry name" value="ParB"/>
    <property type="match status" value="1"/>
</dbReference>
<keyword evidence="6" id="KW-1185">Reference proteome</keyword>
<accession>A0AAN0MBS5</accession>
<dbReference type="CDD" id="cd16406">
    <property type="entry name" value="ParB_N_like"/>
    <property type="match status" value="1"/>
</dbReference>
<dbReference type="EMBL" id="CP151767">
    <property type="protein sequence ID" value="WZU66773.1"/>
    <property type="molecule type" value="Genomic_DNA"/>
</dbReference>
<evidence type="ECO:0000256" key="3">
    <source>
        <dbReference type="SAM" id="MobiDB-lite"/>
    </source>
</evidence>
<reference evidence="5 6" key="2">
    <citation type="submission" date="2024-08" db="EMBL/GenBank/DDBJ databases">
        <title>Phylogenomic analyses of a clade within the roseobacter group suggest taxonomic reassignments of species of the genera Aestuariivita, Citreicella, Loktanella, Nautella, Pelagibaca, Ruegeria, Thalassobius, Thiobacimonas and Tropicibacter, and the proposal o.</title>
        <authorList>
            <person name="Jeon C.O."/>
        </authorList>
    </citation>
    <scope>NUCLEOTIDE SEQUENCE [LARGE SCALE GENOMIC DNA]</scope>
    <source>
        <strain evidence="5 6">SS1-5</strain>
    </source>
</reference>
<name>A0AAN0MBS5_9RHOB</name>
<dbReference type="RefSeq" id="WP_342076094.1">
    <property type="nucleotide sequence ID" value="NZ_CP151767.2"/>
</dbReference>